<dbReference type="GO" id="GO:0016301">
    <property type="term" value="F:kinase activity"/>
    <property type="evidence" value="ECO:0007669"/>
    <property type="project" value="UniProtKB-KW"/>
</dbReference>
<dbReference type="Gene3D" id="3.30.200.20">
    <property type="entry name" value="Phosphorylase Kinase, domain 1"/>
    <property type="match status" value="1"/>
</dbReference>
<evidence type="ECO:0000259" key="1">
    <source>
        <dbReference type="Pfam" id="PF01636"/>
    </source>
</evidence>
<evidence type="ECO:0000313" key="3">
    <source>
        <dbReference type="Proteomes" id="UP000325780"/>
    </source>
</evidence>
<protein>
    <submittedName>
        <fullName evidence="2">Kinase-like domain-containing protein</fullName>
    </submittedName>
</protein>
<dbReference type="EMBL" id="ML742212">
    <property type="protein sequence ID" value="KAE8147344.1"/>
    <property type="molecule type" value="Genomic_DNA"/>
</dbReference>
<dbReference type="InterPro" id="IPR051035">
    <property type="entry name" value="Mito_inheritance_9"/>
</dbReference>
<dbReference type="InterPro" id="IPR002575">
    <property type="entry name" value="Aminoglycoside_PTrfase"/>
</dbReference>
<dbReference type="Proteomes" id="UP000325780">
    <property type="component" value="Unassembled WGS sequence"/>
</dbReference>
<dbReference type="PANTHER" id="PTHR36091:SF2">
    <property type="entry name" value="AMINOGLYCOSIDE PHOSPHOTRANSFERASE DOMAIN-CONTAINING PROTEIN"/>
    <property type="match status" value="1"/>
</dbReference>
<dbReference type="InterPro" id="IPR011009">
    <property type="entry name" value="Kinase-like_dom_sf"/>
</dbReference>
<gene>
    <name evidence="2" type="ORF">BDV25DRAFT_142845</name>
</gene>
<name>A0A5N6TLY4_ASPAV</name>
<dbReference type="PANTHER" id="PTHR36091">
    <property type="entry name" value="ALTERED INHERITANCE OF MITOCHONDRIA PROTEIN 9, MITOCHONDRIAL"/>
    <property type="match status" value="1"/>
</dbReference>
<keyword evidence="2" id="KW-0418">Kinase</keyword>
<sequence>MAGSIRLSQRLCLLLLRRSPLSKPLRPFTRTFSHKVSEPNELFEYTSGRWIYNEAQRYAARRRVFDVPELKRLAAESVNKRIQDVARFEKLAEGGFNRSFLVTMSDGAQLIARIPYPTTGPKYLVVASEVATLDYLRVHGVPVPEVYGYSATADNAAGTEFIFMEYMSGRNLRDVWFDLHEEQCLTVMQSIVDIETRLFAIEFPASGSLFYTEDLRSTANAAFVPIVDAPSKGRFCVGPETTLRMWSGKRSNLDVDRGAYKTPEAVLAAVANKELAYLAQHGTPLHPLQPIHREFHNYQKQSHLDYTKVLQDYLRIAPYLVPKGFEFLSAPTIRHPDLQPSNILVSADLNVTGLIDWQHCSVLPLFLQCGIPNSIQNYGDTVSESMHTPALPDDFPDLDANNQSEQLEILRRRHIHYYYSLCTGLRNPLHAIALTHSLSILRRKLYTHASYPWEGDIVSLKADLVHLTQNWEKLSSPTDAQDPCPISYPEDEASKCLDLNAQQIEADEQMQIFRNYIGIGSDGWLPSHNYDASKQREMELKELALKAAESDEERIKLSENWIFRDFDEEEYA</sequence>
<evidence type="ECO:0000313" key="2">
    <source>
        <dbReference type="EMBL" id="KAE8147344.1"/>
    </source>
</evidence>
<keyword evidence="3" id="KW-1185">Reference proteome</keyword>
<proteinExistence type="predicted"/>
<keyword evidence="2" id="KW-0808">Transferase</keyword>
<feature type="domain" description="Aminoglycoside phosphotransferase" evidence="1">
    <location>
        <begin position="90"/>
        <end position="362"/>
    </location>
</feature>
<accession>A0A5N6TLY4</accession>
<dbReference type="OrthoDB" id="10003767at2759"/>
<dbReference type="Pfam" id="PF01636">
    <property type="entry name" value="APH"/>
    <property type="match status" value="1"/>
</dbReference>
<dbReference type="SUPFAM" id="SSF56112">
    <property type="entry name" value="Protein kinase-like (PK-like)"/>
    <property type="match status" value="1"/>
</dbReference>
<organism evidence="2 3">
    <name type="scientific">Aspergillus avenaceus</name>
    <dbReference type="NCBI Taxonomy" id="36643"/>
    <lineage>
        <taxon>Eukaryota</taxon>
        <taxon>Fungi</taxon>
        <taxon>Dikarya</taxon>
        <taxon>Ascomycota</taxon>
        <taxon>Pezizomycotina</taxon>
        <taxon>Eurotiomycetes</taxon>
        <taxon>Eurotiomycetidae</taxon>
        <taxon>Eurotiales</taxon>
        <taxon>Aspergillaceae</taxon>
        <taxon>Aspergillus</taxon>
        <taxon>Aspergillus subgen. Circumdati</taxon>
    </lineage>
</organism>
<dbReference type="AlphaFoldDB" id="A0A5N6TLY4"/>
<reference evidence="2 3" key="1">
    <citation type="submission" date="2019-04" db="EMBL/GenBank/DDBJ databases">
        <title>Friends and foes A comparative genomics study of 23 Aspergillus species from section Flavi.</title>
        <authorList>
            <consortium name="DOE Joint Genome Institute"/>
            <person name="Kjaerbolling I."/>
            <person name="Vesth T."/>
            <person name="Frisvad J.C."/>
            <person name="Nybo J.L."/>
            <person name="Theobald S."/>
            <person name="Kildgaard S."/>
            <person name="Isbrandt T."/>
            <person name="Kuo A."/>
            <person name="Sato A."/>
            <person name="Lyhne E.K."/>
            <person name="Kogle M.E."/>
            <person name="Wiebenga A."/>
            <person name="Kun R.S."/>
            <person name="Lubbers R.J."/>
            <person name="Makela M.R."/>
            <person name="Barry K."/>
            <person name="Chovatia M."/>
            <person name="Clum A."/>
            <person name="Daum C."/>
            <person name="Haridas S."/>
            <person name="He G."/>
            <person name="LaButti K."/>
            <person name="Lipzen A."/>
            <person name="Mondo S."/>
            <person name="Riley R."/>
            <person name="Salamov A."/>
            <person name="Simmons B.A."/>
            <person name="Magnuson J.K."/>
            <person name="Henrissat B."/>
            <person name="Mortensen U.H."/>
            <person name="Larsen T.O."/>
            <person name="Devries R.P."/>
            <person name="Grigoriev I.V."/>
            <person name="Machida M."/>
            <person name="Baker S.E."/>
            <person name="Andersen M.R."/>
        </authorList>
    </citation>
    <scope>NUCLEOTIDE SEQUENCE [LARGE SCALE GENOMIC DNA]</scope>
    <source>
        <strain evidence="2 3">IBT 18842</strain>
    </source>
</reference>
<dbReference type="GO" id="GO:0005739">
    <property type="term" value="C:mitochondrion"/>
    <property type="evidence" value="ECO:0007669"/>
    <property type="project" value="TreeGrafter"/>
</dbReference>